<organism evidence="1 2">
    <name type="scientific">Cytobacillus spartinae</name>
    <dbReference type="NCBI Taxonomy" id="3299023"/>
    <lineage>
        <taxon>Bacteria</taxon>
        <taxon>Bacillati</taxon>
        <taxon>Bacillota</taxon>
        <taxon>Bacilli</taxon>
        <taxon>Bacillales</taxon>
        <taxon>Bacillaceae</taxon>
        <taxon>Cytobacillus</taxon>
    </lineage>
</organism>
<accession>A0ABW6KD50</accession>
<dbReference type="InterPro" id="IPR018775">
    <property type="entry name" value="RlaP"/>
</dbReference>
<evidence type="ECO:0000313" key="1">
    <source>
        <dbReference type="EMBL" id="MFE8702164.1"/>
    </source>
</evidence>
<dbReference type="Proteomes" id="UP001601059">
    <property type="component" value="Unassembled WGS sequence"/>
</dbReference>
<reference evidence="1 2" key="1">
    <citation type="submission" date="2024-08" db="EMBL/GenBank/DDBJ databases">
        <title>Two novel Cytobacillus novel species.</title>
        <authorList>
            <person name="Liu G."/>
        </authorList>
    </citation>
    <scope>NUCLEOTIDE SEQUENCE [LARGE SCALE GENOMIC DNA]</scope>
    <source>
        <strain evidence="1 2">FJAT-54145</strain>
    </source>
</reference>
<gene>
    <name evidence="1" type="ORF">ACFYKX_16315</name>
</gene>
<keyword evidence="2" id="KW-1185">Reference proteome</keyword>
<dbReference type="PANTHER" id="PTHR34817:SF2">
    <property type="entry name" value="NUCLEOTIDYLTRANSFERASE"/>
    <property type="match status" value="1"/>
</dbReference>
<protein>
    <submittedName>
        <fullName evidence="1">DNA polymerase beta superfamily protein</fullName>
    </submittedName>
</protein>
<evidence type="ECO:0000313" key="2">
    <source>
        <dbReference type="Proteomes" id="UP001601059"/>
    </source>
</evidence>
<sequence length="250" mass="28912">MEKWIKEIESKENIEILFACEGGSHAWGTSSSISDYDIRFIFKHKSVKSYVSLTKQAETIELSTPYDIQGWDILKAFHLVKKSNPSLYEWVFSPIVYRDKDGFSTELKKVILESYSSLTLVMHYLHVMSKNLNEVKRKVTFQLHTQKQLIHAVRSYLICSIIINDQSITKGPYQLGKSTDKHTLERYLEFYQPLVEAKVTDTVIPLALVEDIVHTLEMEKETLVGKAKKLPTGKDCTPVLNRWIWDLLNV</sequence>
<dbReference type="PANTHER" id="PTHR34817">
    <property type="entry name" value="NUCLEOTIDYLTRANSFERASE"/>
    <property type="match status" value="1"/>
</dbReference>
<comment type="caution">
    <text evidence="1">The sequence shown here is derived from an EMBL/GenBank/DDBJ whole genome shotgun (WGS) entry which is preliminary data.</text>
</comment>
<dbReference type="RefSeq" id="WP_389362125.1">
    <property type="nucleotide sequence ID" value="NZ_JBIACK010000008.1"/>
</dbReference>
<dbReference type="Pfam" id="PF10127">
    <property type="entry name" value="RlaP"/>
    <property type="match status" value="1"/>
</dbReference>
<dbReference type="EMBL" id="JBIACK010000008">
    <property type="protein sequence ID" value="MFE8702164.1"/>
    <property type="molecule type" value="Genomic_DNA"/>
</dbReference>
<name>A0ABW6KD50_9BACI</name>
<proteinExistence type="predicted"/>